<comment type="caution">
    <text evidence="1">The sequence shown here is derived from an EMBL/GenBank/DDBJ whole genome shotgun (WGS) entry which is preliminary data.</text>
</comment>
<name>A0ACB8VJW2_9TELE</name>
<proteinExistence type="predicted"/>
<accession>A0ACB8VJW2</accession>
<sequence>MRATLLVVLLFCLTGARTQGEREGSDQGLQTRDVWDELRALRDMVVEQRVELRYTKAELQTQTERVTGLQKENAVMSSRLTATENGVTAITVELEATKAEQQLQKEKWEEAERLIFAQAAELAALVSTVTTSGKEVQEQKKEVTALWEKLNISKTELQLTKNKLDEMERTIAGTPKIAFTAALTTSGKIGPFNTETPLVYSRVFTNIGSAYNPVTGIFTAPVKGVYYIRFTAFNNKAGEWMAVNLYHNGQRILHNSELGNGHAFIANALILQLEQGSVVSMRLQQNCGLYDDLSSLNTFSGFLLFPL</sequence>
<keyword evidence="2" id="KW-1185">Reference proteome</keyword>
<reference evidence="1" key="1">
    <citation type="submission" date="2022-04" db="EMBL/GenBank/DDBJ databases">
        <title>Jade perch genome.</title>
        <authorList>
            <person name="Chao B."/>
        </authorList>
    </citation>
    <scope>NUCLEOTIDE SEQUENCE</scope>
    <source>
        <strain evidence="1">CB-2022</strain>
    </source>
</reference>
<evidence type="ECO:0000313" key="1">
    <source>
        <dbReference type="EMBL" id="KAI3355192.1"/>
    </source>
</evidence>
<organism evidence="1 2">
    <name type="scientific">Scortum barcoo</name>
    <name type="common">barcoo grunter</name>
    <dbReference type="NCBI Taxonomy" id="214431"/>
    <lineage>
        <taxon>Eukaryota</taxon>
        <taxon>Metazoa</taxon>
        <taxon>Chordata</taxon>
        <taxon>Craniata</taxon>
        <taxon>Vertebrata</taxon>
        <taxon>Euteleostomi</taxon>
        <taxon>Actinopterygii</taxon>
        <taxon>Neopterygii</taxon>
        <taxon>Teleostei</taxon>
        <taxon>Neoteleostei</taxon>
        <taxon>Acanthomorphata</taxon>
        <taxon>Eupercaria</taxon>
        <taxon>Centrarchiformes</taxon>
        <taxon>Terapontoidei</taxon>
        <taxon>Terapontidae</taxon>
        <taxon>Scortum</taxon>
    </lineage>
</organism>
<evidence type="ECO:0000313" key="2">
    <source>
        <dbReference type="Proteomes" id="UP000831701"/>
    </source>
</evidence>
<gene>
    <name evidence="1" type="ORF">L3Q82_018051</name>
</gene>
<dbReference type="Proteomes" id="UP000831701">
    <property type="component" value="Chromosome 21"/>
</dbReference>
<protein>
    <submittedName>
        <fullName evidence="1">Uncharacterized protein</fullName>
    </submittedName>
</protein>
<dbReference type="EMBL" id="CM041551">
    <property type="protein sequence ID" value="KAI3355192.1"/>
    <property type="molecule type" value="Genomic_DNA"/>
</dbReference>